<reference evidence="1 2" key="1">
    <citation type="submission" date="2022-08" db="EMBL/GenBank/DDBJ databases">
        <title>Genome Sequence of the sulphate-reducing bacterium, Pseudodesulfovibrio sp. SYK.</title>
        <authorList>
            <person name="Kondo R."/>
            <person name="Kataoka T."/>
        </authorList>
    </citation>
    <scope>NUCLEOTIDE SEQUENCE [LARGE SCALE GENOMIC DNA]</scope>
    <source>
        <strain evidence="1 2">SYK</strain>
    </source>
</reference>
<evidence type="ECO:0000313" key="2">
    <source>
        <dbReference type="Proteomes" id="UP001317742"/>
    </source>
</evidence>
<accession>A0ABM8B0L9</accession>
<evidence type="ECO:0000313" key="1">
    <source>
        <dbReference type="EMBL" id="BDQ37299.1"/>
    </source>
</evidence>
<dbReference type="EMBL" id="AP026709">
    <property type="protein sequence ID" value="BDQ37299.1"/>
    <property type="molecule type" value="Genomic_DNA"/>
</dbReference>
<protein>
    <submittedName>
        <fullName evidence="1">Uncharacterized protein</fullName>
    </submittedName>
</protein>
<sequence>MQSAFFAFFFDKLTHVVPPWVNCWMYESEYYLAGRKTQENDMCSHVEVTTE</sequence>
<gene>
    <name evidence="1" type="ORF">SYK_16590</name>
</gene>
<dbReference type="Proteomes" id="UP001317742">
    <property type="component" value="Chromosome"/>
</dbReference>
<keyword evidence="2" id="KW-1185">Reference proteome</keyword>
<proteinExistence type="predicted"/>
<name>A0ABM8B0L9_9BACT</name>
<organism evidence="1 2">
    <name type="scientific">Pseudodesulfovibrio nedwellii</name>
    <dbReference type="NCBI Taxonomy" id="2973072"/>
    <lineage>
        <taxon>Bacteria</taxon>
        <taxon>Pseudomonadati</taxon>
        <taxon>Thermodesulfobacteriota</taxon>
        <taxon>Desulfovibrionia</taxon>
        <taxon>Desulfovibrionales</taxon>
        <taxon>Desulfovibrionaceae</taxon>
    </lineage>
</organism>